<gene>
    <name evidence="1" type="ORF">UFOPK2292_00996</name>
    <name evidence="2" type="ORF">UFOPK3026_00452</name>
    <name evidence="3" type="ORF">UFOPK4020_00696</name>
</gene>
<dbReference type="EMBL" id="CAEZWU010000153">
    <property type="protein sequence ID" value="CAB4674625.1"/>
    <property type="molecule type" value="Genomic_DNA"/>
</dbReference>
<dbReference type="AlphaFoldDB" id="A0A6J6MPU2"/>
<reference evidence="1" key="1">
    <citation type="submission" date="2020-05" db="EMBL/GenBank/DDBJ databases">
        <authorList>
            <person name="Chiriac C."/>
            <person name="Salcher M."/>
            <person name="Ghai R."/>
            <person name="Kavagutti S V."/>
        </authorList>
    </citation>
    <scope>NUCLEOTIDE SEQUENCE</scope>
</reference>
<dbReference type="EMBL" id="CAFAAP010000049">
    <property type="protein sequence ID" value="CAB4799121.1"/>
    <property type="molecule type" value="Genomic_DNA"/>
</dbReference>
<name>A0A6J6MPU2_9ZZZZ</name>
<evidence type="ECO:0000313" key="2">
    <source>
        <dbReference type="EMBL" id="CAB4799121.1"/>
    </source>
</evidence>
<accession>A0A6J6MPU2</accession>
<dbReference type="EMBL" id="CAFBOV010000120">
    <property type="protein sequence ID" value="CAB4998857.1"/>
    <property type="molecule type" value="Genomic_DNA"/>
</dbReference>
<protein>
    <submittedName>
        <fullName evidence="1">Unannotated protein</fullName>
    </submittedName>
</protein>
<organism evidence="1">
    <name type="scientific">freshwater metagenome</name>
    <dbReference type="NCBI Taxonomy" id="449393"/>
    <lineage>
        <taxon>unclassified sequences</taxon>
        <taxon>metagenomes</taxon>
        <taxon>ecological metagenomes</taxon>
    </lineage>
</organism>
<sequence length="199" mass="22236">MPKNVFDNFDDDNNRGISFGTEVVPVELGDTESFLNEAIGAISSAPNAPLSSAPKINREQILGILQDALDCLPAEITEARWMLKERADFLAKTQLEADEILEAARVQAERLVQRTAIVRQSEARARKVIEAANQDSRRLKSETDDFLDRRLGSFEILLDKLVKQVGEGRTRLSLVAQQPAHEISLESESVMLFDQDDEL</sequence>
<proteinExistence type="predicted"/>
<evidence type="ECO:0000313" key="3">
    <source>
        <dbReference type="EMBL" id="CAB4998857.1"/>
    </source>
</evidence>
<evidence type="ECO:0000313" key="1">
    <source>
        <dbReference type="EMBL" id="CAB4674625.1"/>
    </source>
</evidence>